<dbReference type="RefSeq" id="WP_209334907.1">
    <property type="nucleotide sequence ID" value="NZ_JAGIYY010000002.1"/>
</dbReference>
<evidence type="ECO:0000313" key="2">
    <source>
        <dbReference type="EMBL" id="MBP0438905.1"/>
    </source>
</evidence>
<accession>A0A8J7QZH4</accession>
<dbReference type="EMBL" id="JAGIYY010000002">
    <property type="protein sequence ID" value="MBP0438905.1"/>
    <property type="molecule type" value="Genomic_DNA"/>
</dbReference>
<proteinExistence type="predicted"/>
<dbReference type="Proteomes" id="UP000666240">
    <property type="component" value="Unassembled WGS sequence"/>
</dbReference>
<organism evidence="2 3">
    <name type="scientific">Tianweitania sediminis</name>
    <dbReference type="NCBI Taxonomy" id="1502156"/>
    <lineage>
        <taxon>Bacteria</taxon>
        <taxon>Pseudomonadati</taxon>
        <taxon>Pseudomonadota</taxon>
        <taxon>Alphaproteobacteria</taxon>
        <taxon>Hyphomicrobiales</taxon>
        <taxon>Phyllobacteriaceae</taxon>
        <taxon>Tianweitania</taxon>
    </lineage>
</organism>
<reference evidence="2" key="1">
    <citation type="submission" date="2021-03" db="EMBL/GenBank/DDBJ databases">
        <title>Genome sequencing and assembly of Tianweitania sediminis.</title>
        <authorList>
            <person name="Chhetri G."/>
        </authorList>
    </citation>
    <scope>NUCLEOTIDE SEQUENCE</scope>
    <source>
        <strain evidence="2">Z8</strain>
    </source>
</reference>
<evidence type="ECO:0000259" key="1">
    <source>
        <dbReference type="Pfam" id="PF09356"/>
    </source>
</evidence>
<gene>
    <name evidence="2" type="ORF">J5Y06_09615</name>
</gene>
<feature type="domain" description="Bacteriophage phiJL001 Gp84 C-terminal" evidence="1">
    <location>
        <begin position="182"/>
        <end position="264"/>
    </location>
</feature>
<dbReference type="InterPro" id="IPR018964">
    <property type="entry name" value="Phage_phiJL001_Gp84_C"/>
</dbReference>
<dbReference type="NCBIfam" id="TIGR02218">
    <property type="entry name" value="phg_TIGR02218"/>
    <property type="match status" value="1"/>
</dbReference>
<keyword evidence="3" id="KW-1185">Reference proteome</keyword>
<evidence type="ECO:0000313" key="3">
    <source>
        <dbReference type="Proteomes" id="UP000666240"/>
    </source>
</evidence>
<dbReference type="AlphaFoldDB" id="A0A8J7QZH4"/>
<dbReference type="InterPro" id="IPR011928">
    <property type="entry name" value="Phage_phiJL001_Gp84"/>
</dbReference>
<sequence length="283" mass="30575">MSVSTLCHCWRITRRDGHVAGFTDHDTALSVVGTHFQPETGLSASEARDRLGLAADAVEIDGALTAFEISEEAIADGAYDGAVVETLLVDWSQSGTATLLRRAVMGKITRRDGHFTAELLSQSESLDRVNGRFIRRNCDAVLGDRRCRVDLDRPSFRAQGAVVETEGSDAILVSGLGDAAHGWFSHGRLTWTSGSNLGRSEQVLDHARRLDGVRLALWRDGTVVSDTGDSFIVEVGCDKHFATCKAKFNNVLNFRGFPHLPGNDAAYGYVTDGVVFDGAPLVP</sequence>
<dbReference type="Pfam" id="PF09931">
    <property type="entry name" value="Phage_phiJL001_Gp84_N"/>
    <property type="match status" value="1"/>
</dbReference>
<dbReference type="Pfam" id="PF09356">
    <property type="entry name" value="Phage_BR0599"/>
    <property type="match status" value="1"/>
</dbReference>
<name>A0A8J7QZH4_9HYPH</name>
<comment type="caution">
    <text evidence="2">The sequence shown here is derived from an EMBL/GenBank/DDBJ whole genome shotgun (WGS) entry which is preliminary data.</text>
</comment>
<protein>
    <submittedName>
        <fullName evidence="2">DUF2163 domain-containing protein</fullName>
    </submittedName>
</protein>